<sequence length="304" mass="31436">MTATTVDHYFPAAPIVVGTDGSEAGGQAVRWAAETAAAGQRPLRIVHAADLTAAHILLDPCDPPMSSVTEAIREFGADCLSAAKLQARAIDPALAIETAVVDGTAAAGLIEESATAHLTAIGAVGLSGGGLFGSTVLTVAAHARGPVVVVRDAGSEQPTRGAGPVVVGVDDSEYSRAAVASAFAEADERHAELVVVHCWSDLRFGWFAGLPDVLADGRAYADAQELINEQLVGWQEKYPSVSVRRKIYLSGPSHHLLGWSTSAQLVVVANRGRGGFPGLRLGSTGNALIQCARCPVVVVHQRIG</sequence>
<feature type="domain" description="UspA" evidence="4">
    <location>
        <begin position="14"/>
        <end position="151"/>
    </location>
</feature>
<proteinExistence type="inferred from homology"/>
<keyword evidence="6" id="KW-1185">Reference proteome</keyword>
<organism evidence="5 6">
    <name type="scientific">Nocardia mangyaensis</name>
    <dbReference type="NCBI Taxonomy" id="2213200"/>
    <lineage>
        <taxon>Bacteria</taxon>
        <taxon>Bacillati</taxon>
        <taxon>Actinomycetota</taxon>
        <taxon>Actinomycetes</taxon>
        <taxon>Mycobacteriales</taxon>
        <taxon>Nocardiaceae</taxon>
        <taxon>Nocardia</taxon>
    </lineage>
</organism>
<evidence type="ECO:0000313" key="5">
    <source>
        <dbReference type="EMBL" id="APE34863.1"/>
    </source>
</evidence>
<dbReference type="Proteomes" id="UP000183810">
    <property type="component" value="Chromosome"/>
</dbReference>
<accession>A0A1J0VSE2</accession>
<dbReference type="InterPro" id="IPR006015">
    <property type="entry name" value="Universal_stress_UspA"/>
</dbReference>
<evidence type="ECO:0000259" key="4">
    <source>
        <dbReference type="Pfam" id="PF00582"/>
    </source>
</evidence>
<name>A0A1J0VSE2_9NOCA</name>
<evidence type="ECO:0000313" key="6">
    <source>
        <dbReference type="Proteomes" id="UP000183810"/>
    </source>
</evidence>
<dbReference type="KEGG" id="nsl:BOX37_13915"/>
<dbReference type="SUPFAM" id="SSF52402">
    <property type="entry name" value="Adenine nucleotide alpha hydrolases-like"/>
    <property type="match status" value="2"/>
</dbReference>
<dbReference type="Pfam" id="PF00582">
    <property type="entry name" value="Usp"/>
    <property type="match status" value="2"/>
</dbReference>
<dbReference type="EMBL" id="CP018082">
    <property type="protein sequence ID" value="APE34863.1"/>
    <property type="molecule type" value="Genomic_DNA"/>
</dbReference>
<dbReference type="InterPro" id="IPR014729">
    <property type="entry name" value="Rossmann-like_a/b/a_fold"/>
</dbReference>
<dbReference type="PANTHER" id="PTHR46268:SF27">
    <property type="entry name" value="UNIVERSAL STRESS PROTEIN RV2623"/>
    <property type="match status" value="1"/>
</dbReference>
<dbReference type="OrthoDB" id="3174546at2"/>
<dbReference type="PRINTS" id="PR01438">
    <property type="entry name" value="UNVRSLSTRESS"/>
</dbReference>
<dbReference type="PANTHER" id="PTHR46268">
    <property type="entry name" value="STRESS RESPONSE PROTEIN NHAX"/>
    <property type="match status" value="1"/>
</dbReference>
<evidence type="ECO:0000256" key="1">
    <source>
        <dbReference type="ARBA" id="ARBA00008791"/>
    </source>
</evidence>
<protein>
    <submittedName>
        <fullName evidence="5">Universal stress protein</fullName>
    </submittedName>
</protein>
<keyword evidence="2" id="KW-0547">Nucleotide-binding</keyword>
<dbReference type="Gene3D" id="3.40.50.620">
    <property type="entry name" value="HUPs"/>
    <property type="match status" value="2"/>
</dbReference>
<keyword evidence="3" id="KW-0067">ATP-binding</keyword>
<gene>
    <name evidence="5" type="ORF">BOX37_13915</name>
</gene>
<reference evidence="5" key="1">
    <citation type="submission" date="2016-11" db="EMBL/GenBank/DDBJ databases">
        <authorList>
            <person name="Jaros S."/>
            <person name="Januszkiewicz K."/>
            <person name="Wedrychowicz H."/>
        </authorList>
    </citation>
    <scope>NUCLEOTIDE SEQUENCE [LARGE SCALE GENOMIC DNA]</scope>
    <source>
        <strain evidence="5">Y48</strain>
    </source>
</reference>
<evidence type="ECO:0000256" key="3">
    <source>
        <dbReference type="ARBA" id="ARBA00022840"/>
    </source>
</evidence>
<dbReference type="InterPro" id="IPR006016">
    <property type="entry name" value="UspA"/>
</dbReference>
<feature type="domain" description="UspA" evidence="4">
    <location>
        <begin position="164"/>
        <end position="300"/>
    </location>
</feature>
<dbReference type="RefSeq" id="WP_071928046.1">
    <property type="nucleotide sequence ID" value="NZ_CP018082.1"/>
</dbReference>
<dbReference type="GO" id="GO:0005524">
    <property type="term" value="F:ATP binding"/>
    <property type="evidence" value="ECO:0007669"/>
    <property type="project" value="UniProtKB-KW"/>
</dbReference>
<comment type="similarity">
    <text evidence="1">Belongs to the universal stress protein A family.</text>
</comment>
<dbReference type="AlphaFoldDB" id="A0A1J0VSE2"/>
<evidence type="ECO:0000256" key="2">
    <source>
        <dbReference type="ARBA" id="ARBA00022741"/>
    </source>
</evidence>